<dbReference type="RefSeq" id="WP_272947240.1">
    <property type="nucleotide sequence ID" value="NZ_CP014014.1"/>
</dbReference>
<name>A0AAJ2TPA1_STEMA</name>
<accession>A0AAJ2TPA1</accession>
<evidence type="ECO:0000313" key="2">
    <source>
        <dbReference type="Proteomes" id="UP001288387"/>
    </source>
</evidence>
<proteinExistence type="predicted"/>
<dbReference type="EMBL" id="JAXRVB010000005">
    <property type="protein sequence ID" value="MDZ5764162.1"/>
    <property type="molecule type" value="Genomic_DNA"/>
</dbReference>
<dbReference type="Proteomes" id="UP001288387">
    <property type="component" value="Unassembled WGS sequence"/>
</dbReference>
<protein>
    <submittedName>
        <fullName evidence="1">Uncharacterized protein</fullName>
    </submittedName>
</protein>
<comment type="caution">
    <text evidence="1">The sequence shown here is derived from an EMBL/GenBank/DDBJ whole genome shotgun (WGS) entry which is preliminary data.</text>
</comment>
<dbReference type="AlphaFoldDB" id="A0AAJ2TPA1"/>
<organism evidence="1 2">
    <name type="scientific">Stenotrophomonas maltophilia</name>
    <name type="common">Pseudomonas maltophilia</name>
    <name type="synonym">Xanthomonas maltophilia</name>
    <dbReference type="NCBI Taxonomy" id="40324"/>
    <lineage>
        <taxon>Bacteria</taxon>
        <taxon>Pseudomonadati</taxon>
        <taxon>Pseudomonadota</taxon>
        <taxon>Gammaproteobacteria</taxon>
        <taxon>Lysobacterales</taxon>
        <taxon>Lysobacteraceae</taxon>
        <taxon>Stenotrophomonas</taxon>
        <taxon>Stenotrophomonas maltophilia group</taxon>
    </lineage>
</organism>
<sequence length="44" mass="5029">MSRADGTWRVDRLHPAFRFTVIGFDDLGRQNAAIQDWIAPAARE</sequence>
<gene>
    <name evidence="1" type="ORF">U4I38_06690</name>
</gene>
<evidence type="ECO:0000313" key="1">
    <source>
        <dbReference type="EMBL" id="MDZ5764162.1"/>
    </source>
</evidence>
<reference evidence="1" key="1">
    <citation type="submission" date="2023-12" db="EMBL/GenBank/DDBJ databases">
        <title>'Antibacterial potential of Stenotrophomonas maltophilia cystic fibrosis isolates' (manuscript under preparation).</title>
        <authorList>
            <person name="Crisan C.V."/>
            <person name="Pettis M."/>
            <person name="Goldberg J.B."/>
        </authorList>
    </citation>
    <scope>NUCLEOTIDE SEQUENCE</scope>
    <source>
        <strain evidence="1">CCV129</strain>
    </source>
</reference>